<dbReference type="EMBL" id="ARYL01000005">
    <property type="protein sequence ID" value="KDA03501.1"/>
    <property type="molecule type" value="Genomic_DNA"/>
</dbReference>
<organism evidence="2 3">
    <name type="scientific">Hyphomonas oceanitis SCH89</name>
    <dbReference type="NCBI Taxonomy" id="1280953"/>
    <lineage>
        <taxon>Bacteria</taxon>
        <taxon>Pseudomonadati</taxon>
        <taxon>Pseudomonadota</taxon>
        <taxon>Alphaproteobacteria</taxon>
        <taxon>Hyphomonadales</taxon>
        <taxon>Hyphomonadaceae</taxon>
        <taxon>Hyphomonas</taxon>
    </lineage>
</organism>
<evidence type="ECO:0000313" key="3">
    <source>
        <dbReference type="Proteomes" id="UP000024942"/>
    </source>
</evidence>
<gene>
    <name evidence="2" type="ORF">HOC_05089</name>
</gene>
<dbReference type="Proteomes" id="UP000024942">
    <property type="component" value="Unassembled WGS sequence"/>
</dbReference>
<evidence type="ECO:0000313" key="2">
    <source>
        <dbReference type="EMBL" id="KDA03501.1"/>
    </source>
</evidence>
<keyword evidence="1" id="KW-0472">Membrane</keyword>
<evidence type="ECO:0000256" key="1">
    <source>
        <dbReference type="SAM" id="Phobius"/>
    </source>
</evidence>
<protein>
    <submittedName>
        <fullName evidence="2">Uncharacterized protein</fullName>
    </submittedName>
</protein>
<accession>A0A059G9L1</accession>
<dbReference type="OrthoDB" id="7616465at2"/>
<dbReference type="AlphaFoldDB" id="A0A059G9L1"/>
<reference evidence="2 3" key="1">
    <citation type="journal article" date="2014" name="Antonie Van Leeuwenhoek">
        <title>Hyphomonas beringensis sp. nov. and Hyphomonas chukchiensis sp. nov., isolated from surface seawater of the Bering Sea and Chukchi Sea.</title>
        <authorList>
            <person name="Li C."/>
            <person name="Lai Q."/>
            <person name="Li G."/>
            <person name="Dong C."/>
            <person name="Wang J."/>
            <person name="Liao Y."/>
            <person name="Shao Z."/>
        </authorList>
    </citation>
    <scope>NUCLEOTIDE SEQUENCE [LARGE SCALE GENOMIC DNA]</scope>
    <source>
        <strain evidence="2 3">SCH89</strain>
    </source>
</reference>
<keyword evidence="1" id="KW-1133">Transmembrane helix</keyword>
<dbReference type="RefSeq" id="WP_035536363.1">
    <property type="nucleotide sequence ID" value="NZ_ARYL01000005.1"/>
</dbReference>
<keyword evidence="1" id="KW-0812">Transmembrane</keyword>
<proteinExistence type="predicted"/>
<name>A0A059G9L1_9PROT</name>
<sequence>MLETGWFTAAEDWVETHALSAHEFATFGFAMAVLLCLVLIFLLFSGLRALVTRMRNAAGARAFRRSKEPGYRILLARPTGPGAGRTRKWLTAAIQDHLAEFNFGAPFRVVSTGQITGGSEQKILAEARKRLATADADMLVWASRIGKGADGLVVQGLSRGGGLRADEARAFSIPLPGRFDALDGEMPRVAAYLLAKKLQPALANPQAFRPEKMKLLAEALDGMMAGAGGVAPVVRSELEADFCASGVHVAEAMGDLAALDRVITMRRAHLEAVDTTSDSALVLQARMDLGRALLARAEKQFDQKTVQEAIAQLSLVVEALRGDPAIQKAQTASDAMFKAQTMIETRKRFSMNFGS</sequence>
<comment type="caution">
    <text evidence="2">The sequence shown here is derived from an EMBL/GenBank/DDBJ whole genome shotgun (WGS) entry which is preliminary data.</text>
</comment>
<dbReference type="PATRIC" id="fig|1280953.3.peg.1025"/>
<keyword evidence="3" id="KW-1185">Reference proteome</keyword>
<feature type="transmembrane region" description="Helical" evidence="1">
    <location>
        <begin position="24"/>
        <end position="45"/>
    </location>
</feature>
<dbReference type="eggNOG" id="ENOG5031AHV">
    <property type="taxonomic scope" value="Bacteria"/>
</dbReference>
<dbReference type="STRING" id="1280953.HOC_05089"/>